<keyword evidence="3" id="KW-1185">Reference proteome</keyword>
<feature type="domain" description="Winged helix-turn-helix" evidence="1">
    <location>
        <begin position="50"/>
        <end position="85"/>
    </location>
</feature>
<gene>
    <name evidence="2" type="ORF">SVUK_LOCUS21069</name>
</gene>
<dbReference type="EMBL" id="UYYB01149945">
    <property type="protein sequence ID" value="VDM86071.1"/>
    <property type="molecule type" value="Genomic_DNA"/>
</dbReference>
<reference evidence="2 3" key="1">
    <citation type="submission" date="2018-11" db="EMBL/GenBank/DDBJ databases">
        <authorList>
            <consortium name="Pathogen Informatics"/>
        </authorList>
    </citation>
    <scope>NUCLEOTIDE SEQUENCE [LARGE SCALE GENOMIC DNA]</scope>
</reference>
<organism evidence="2 3">
    <name type="scientific">Strongylus vulgaris</name>
    <name type="common">Blood worm</name>
    <dbReference type="NCBI Taxonomy" id="40348"/>
    <lineage>
        <taxon>Eukaryota</taxon>
        <taxon>Metazoa</taxon>
        <taxon>Ecdysozoa</taxon>
        <taxon>Nematoda</taxon>
        <taxon>Chromadorea</taxon>
        <taxon>Rhabditida</taxon>
        <taxon>Rhabditina</taxon>
        <taxon>Rhabditomorpha</taxon>
        <taxon>Strongyloidea</taxon>
        <taxon>Strongylidae</taxon>
        <taxon>Strongylus</taxon>
    </lineage>
</organism>
<dbReference type="AlphaFoldDB" id="A0A3P7JJV5"/>
<dbReference type="Pfam" id="PF22979">
    <property type="entry name" value="HTH_69"/>
    <property type="match status" value="1"/>
</dbReference>
<dbReference type="PANTHER" id="PTHR47705:SF1">
    <property type="entry name" value="PNP_UDP_1 DOMAIN-CONTAINING PROTEIN"/>
    <property type="match status" value="1"/>
</dbReference>
<dbReference type="InterPro" id="IPR055121">
    <property type="entry name" value="HTH_69"/>
</dbReference>
<sequence>MSGFPKDYVSFMMRVLKLMQHEFAEIMRIDMDFKLVSEEEQVVIPDAAQYDSGSEVEEVTVGHVQEVLEHAFPNGLTLQVMADAL</sequence>
<protein>
    <recommendedName>
        <fullName evidence="1">Winged helix-turn-helix domain-containing protein</fullName>
    </recommendedName>
</protein>
<dbReference type="OrthoDB" id="1577640at2759"/>
<feature type="non-terminal residue" evidence="2">
    <location>
        <position position="85"/>
    </location>
</feature>
<name>A0A3P7JJV5_STRVU</name>
<accession>A0A3P7JJV5</accession>
<proteinExistence type="predicted"/>
<dbReference type="Proteomes" id="UP000270094">
    <property type="component" value="Unassembled WGS sequence"/>
</dbReference>
<evidence type="ECO:0000259" key="1">
    <source>
        <dbReference type="Pfam" id="PF22979"/>
    </source>
</evidence>
<dbReference type="PANTHER" id="PTHR47705">
    <property type="entry name" value="AGAP000321-PA"/>
    <property type="match status" value="1"/>
</dbReference>
<evidence type="ECO:0000313" key="3">
    <source>
        <dbReference type="Proteomes" id="UP000270094"/>
    </source>
</evidence>
<evidence type="ECO:0000313" key="2">
    <source>
        <dbReference type="EMBL" id="VDM86071.1"/>
    </source>
</evidence>